<dbReference type="Proteomes" id="UP000827986">
    <property type="component" value="Unassembled WGS sequence"/>
</dbReference>
<gene>
    <name evidence="1" type="ORF">KIL84_019560</name>
</gene>
<evidence type="ECO:0000313" key="2">
    <source>
        <dbReference type="Proteomes" id="UP000827986"/>
    </source>
</evidence>
<name>A0A9D4BAE1_9SAUR</name>
<sequence>MKRLIIQLPLLCQKTHLFKKKKKWREKFTRITFIPITAIKGRKTFLKNDLMGFPGFKTVHQSCLAPTIKNLHLANACEKRERIGFSITNSVGIIMPGLSLDNSQGGGQTKEKGKHP</sequence>
<dbReference type="AlphaFoldDB" id="A0A9D4BAE1"/>
<dbReference type="EMBL" id="JAHDVG010000463">
    <property type="protein sequence ID" value="KAH1186811.1"/>
    <property type="molecule type" value="Genomic_DNA"/>
</dbReference>
<reference evidence="1" key="1">
    <citation type="submission" date="2021-09" db="EMBL/GenBank/DDBJ databases">
        <title>The genome of Mauremys mutica provides insights into the evolution of semi-aquatic lifestyle.</title>
        <authorList>
            <person name="Gong S."/>
            <person name="Gao Y."/>
        </authorList>
    </citation>
    <scope>NUCLEOTIDE SEQUENCE</scope>
    <source>
        <strain evidence="1">MM-2020</strain>
        <tissue evidence="1">Muscle</tissue>
    </source>
</reference>
<comment type="caution">
    <text evidence="1">The sequence shown here is derived from an EMBL/GenBank/DDBJ whole genome shotgun (WGS) entry which is preliminary data.</text>
</comment>
<keyword evidence="2" id="KW-1185">Reference proteome</keyword>
<evidence type="ECO:0000313" key="1">
    <source>
        <dbReference type="EMBL" id="KAH1186811.1"/>
    </source>
</evidence>
<protein>
    <submittedName>
        <fullName evidence="1">Uncharacterized protein</fullName>
    </submittedName>
</protein>
<proteinExistence type="predicted"/>
<accession>A0A9D4BAE1</accession>
<organism evidence="1 2">
    <name type="scientific">Mauremys mutica</name>
    <name type="common">yellowpond turtle</name>
    <dbReference type="NCBI Taxonomy" id="74926"/>
    <lineage>
        <taxon>Eukaryota</taxon>
        <taxon>Metazoa</taxon>
        <taxon>Chordata</taxon>
        <taxon>Craniata</taxon>
        <taxon>Vertebrata</taxon>
        <taxon>Euteleostomi</taxon>
        <taxon>Archelosauria</taxon>
        <taxon>Testudinata</taxon>
        <taxon>Testudines</taxon>
        <taxon>Cryptodira</taxon>
        <taxon>Durocryptodira</taxon>
        <taxon>Testudinoidea</taxon>
        <taxon>Geoemydidae</taxon>
        <taxon>Geoemydinae</taxon>
        <taxon>Mauremys</taxon>
    </lineage>
</organism>